<dbReference type="InterPro" id="IPR050985">
    <property type="entry name" value="Alpha-glycosidase_related"/>
</dbReference>
<dbReference type="PANTHER" id="PTHR43053:SF6">
    <property type="entry name" value="SITS-BINDING PROTEIN"/>
    <property type="match status" value="1"/>
</dbReference>
<dbReference type="InterPro" id="IPR000322">
    <property type="entry name" value="Glyco_hydro_31_TIM"/>
</dbReference>
<organism evidence="6 7">
    <name type="scientific">Sinanodonta woodiana</name>
    <name type="common">Chinese pond mussel</name>
    <name type="synonym">Anodonta woodiana</name>
    <dbReference type="NCBI Taxonomy" id="1069815"/>
    <lineage>
        <taxon>Eukaryota</taxon>
        <taxon>Metazoa</taxon>
        <taxon>Spiralia</taxon>
        <taxon>Lophotrochozoa</taxon>
        <taxon>Mollusca</taxon>
        <taxon>Bivalvia</taxon>
        <taxon>Autobranchia</taxon>
        <taxon>Heteroconchia</taxon>
        <taxon>Palaeoheterodonta</taxon>
        <taxon>Unionida</taxon>
        <taxon>Unionoidea</taxon>
        <taxon>Unionidae</taxon>
        <taxon>Unioninae</taxon>
        <taxon>Sinanodonta</taxon>
    </lineage>
</organism>
<feature type="compositionally biased region" description="Polar residues" evidence="2">
    <location>
        <begin position="486"/>
        <end position="499"/>
    </location>
</feature>
<dbReference type="SUPFAM" id="SSF51011">
    <property type="entry name" value="Glycosyl hydrolase domain"/>
    <property type="match status" value="1"/>
</dbReference>
<dbReference type="InterPro" id="IPR017853">
    <property type="entry name" value="GH"/>
</dbReference>
<dbReference type="Gene3D" id="2.60.40.1180">
    <property type="entry name" value="Golgi alpha-mannosidase II"/>
    <property type="match status" value="1"/>
</dbReference>
<dbReference type="SUPFAM" id="SSF51445">
    <property type="entry name" value="(Trans)glycosidases"/>
    <property type="match status" value="1"/>
</dbReference>
<dbReference type="CDD" id="cd06592">
    <property type="entry name" value="GH31_NET37"/>
    <property type="match status" value="1"/>
</dbReference>
<dbReference type="Pfam" id="PF01055">
    <property type="entry name" value="Glyco_hydro_31_2nd"/>
    <property type="match status" value="1"/>
</dbReference>
<sequence>MEEKKVSASLNPRQRKVSIIENINPFLQRNRGDAVIEGPIKPFSREANLPISPQATLKTNHLEKGLYDTTKPNRKVSAGARLVSDLQRLKTEEVEARKRRVSFEERAYVFGQDVTPLNDVPKRNYFSPRANVFGEIDRPCIDTIQPSPESTNLNDKETIDSGHCSSSDDSITQEYDVEGKLSIDIVNGTNSPSLTRLSHESLAISLPMSERMNKDDPASSPTLKDETVSEGRTSRIRHPDRVSRNMNQNVQDYYQSNNKYSYGLQAPQRHTARPVSPTPESSLEIYQSFSSSDSEEDETYKSILTDNTSPSDVIQIRESSQTVEDEVYDSEEMEDVRDDIAIIKRLEDGLRVSPSYKNECLEEHSSHTKIANQESYGFNTDERNLRENGLLNPAFEEEEKCSVGMKPVNFTDVHQDLETRCDSELSLRTIDTEMSEDIYNDTHSSFYCGNDENGMSPEQSSYYSTGITEYEEEGPKYRRITTKNVSHVPSNSSIGSTDSARIPKPILKKRRDDSESMVSEDSVSLSAGKLPDRVKKDSIALFNDMHPDLEGLREEYESEKAKTTFKMKDIQKLWINRREYWRKNKVHVLVLVIFLSTLTFVSIAWHYHNLNQKHSAIAKKILFNPKTRSIHLADVSREDTMTGRIGGGLPSWWLPVHCSEDYEELHDRTCLKWKKDAFLNIAYFQESEIKCYNISWTILTDTTKTNDCFDFGTASWFGPSNSSEGTWPLTNSEFTFDTSITYGDSMGTLGTATDFYWFSSNGQGIVVHNSAPLQISWNKAESKAICISLNDDREYTKLGERILNYTICNGADSLHIHRFMRKKYFPRLTSLAPADSLSRQHWVVSEDGISVSPTSEKTKEVLQNIERYKLNCSTIELNGRWESKYGDFVFDEKTVLNMTELGELLNRTGCQLALTVYPYYDSFSANFQEGLLRKYYVAEYGSDVPSLVRWQYGVGAMLDVSHPEARSWVSTKVQMLIKEFSIHSIKLSYGQSAWLPKRPRFYSGIIYPNEVTNMFSNFVSTFSKTTVLSKTSHSQHLPSLISLPVEVKNTSKGRCISDIIPNALSLGLLGYPYILADGIRNSSLSIDSFLMPSKEMFIRWTQLAALFPAMKLTTFPWTYGDDGVKAVLSASESHNNIVVKCLNETQNDILDGMPIIRPLWWIDPNDENALAANDEFLVGDTYLVAPVLCEGMAARDIYVPKGFWRDMYHDDTGVQGPTWLRNYKVDLLHIPIFKKMKDYGKG</sequence>
<dbReference type="AlphaFoldDB" id="A0ABD3UQA4"/>
<accession>A0ABD3UQA4</accession>
<feature type="region of interest" description="Disordered" evidence="2">
    <location>
        <begin position="144"/>
        <end position="169"/>
    </location>
</feature>
<feature type="transmembrane region" description="Helical" evidence="3">
    <location>
        <begin position="586"/>
        <end position="607"/>
    </location>
</feature>
<feature type="domain" description="Glycosyl hydrolase family 31 C-terminal" evidence="5">
    <location>
        <begin position="1152"/>
        <end position="1235"/>
    </location>
</feature>
<feature type="region of interest" description="Disordered" evidence="2">
    <location>
        <begin position="209"/>
        <end position="248"/>
    </location>
</feature>
<feature type="region of interest" description="Disordered" evidence="2">
    <location>
        <begin position="486"/>
        <end position="523"/>
    </location>
</feature>
<dbReference type="Gene3D" id="3.20.20.80">
    <property type="entry name" value="Glycosidases"/>
    <property type="match status" value="1"/>
</dbReference>
<evidence type="ECO:0000313" key="7">
    <source>
        <dbReference type="Proteomes" id="UP001634394"/>
    </source>
</evidence>
<dbReference type="EMBL" id="JBJQND010000015">
    <property type="protein sequence ID" value="KAL3851704.1"/>
    <property type="molecule type" value="Genomic_DNA"/>
</dbReference>
<comment type="similarity">
    <text evidence="1">Belongs to the glycosyl hydrolase 31 family.</text>
</comment>
<keyword evidence="7" id="KW-1185">Reference proteome</keyword>
<name>A0ABD3UQA4_SINWO</name>
<dbReference type="Proteomes" id="UP001634394">
    <property type="component" value="Unassembled WGS sequence"/>
</dbReference>
<feature type="domain" description="Glycoside hydrolase family 31 TIM barrel" evidence="4">
    <location>
        <begin position="854"/>
        <end position="991"/>
    </location>
</feature>
<evidence type="ECO:0000256" key="1">
    <source>
        <dbReference type="ARBA" id="ARBA00007806"/>
    </source>
</evidence>
<dbReference type="InterPro" id="IPR048395">
    <property type="entry name" value="Glyco_hydro_31_C"/>
</dbReference>
<evidence type="ECO:0000313" key="6">
    <source>
        <dbReference type="EMBL" id="KAL3851704.1"/>
    </source>
</evidence>
<keyword evidence="3" id="KW-0812">Transmembrane</keyword>
<gene>
    <name evidence="6" type="ORF">ACJMK2_015431</name>
</gene>
<dbReference type="PANTHER" id="PTHR43053">
    <property type="entry name" value="GLYCOSIDASE FAMILY 31"/>
    <property type="match status" value="1"/>
</dbReference>
<evidence type="ECO:0000259" key="4">
    <source>
        <dbReference type="Pfam" id="PF01055"/>
    </source>
</evidence>
<evidence type="ECO:0000259" key="5">
    <source>
        <dbReference type="Pfam" id="PF21365"/>
    </source>
</evidence>
<reference evidence="6 7" key="1">
    <citation type="submission" date="2024-11" db="EMBL/GenBank/DDBJ databases">
        <title>Chromosome-level genome assembly of the freshwater bivalve Anodonta woodiana.</title>
        <authorList>
            <person name="Chen X."/>
        </authorList>
    </citation>
    <scope>NUCLEOTIDE SEQUENCE [LARGE SCALE GENOMIC DNA]</scope>
    <source>
        <strain evidence="6">MN2024</strain>
        <tissue evidence="6">Gills</tissue>
    </source>
</reference>
<evidence type="ECO:0000256" key="2">
    <source>
        <dbReference type="SAM" id="MobiDB-lite"/>
    </source>
</evidence>
<feature type="compositionally biased region" description="Basic and acidic residues" evidence="2">
    <location>
        <begin position="211"/>
        <end position="243"/>
    </location>
</feature>
<dbReference type="Pfam" id="PF21365">
    <property type="entry name" value="Glyco_hydro_31_3rd"/>
    <property type="match status" value="1"/>
</dbReference>
<feature type="compositionally biased region" description="Polar residues" evidence="2">
    <location>
        <begin position="144"/>
        <end position="153"/>
    </location>
</feature>
<evidence type="ECO:0000256" key="3">
    <source>
        <dbReference type="SAM" id="Phobius"/>
    </source>
</evidence>
<proteinExistence type="inferred from homology"/>
<protein>
    <submittedName>
        <fullName evidence="6">Uncharacterized protein</fullName>
    </submittedName>
</protein>
<keyword evidence="3" id="KW-0472">Membrane</keyword>
<dbReference type="InterPro" id="IPR013780">
    <property type="entry name" value="Glyco_hydro_b"/>
</dbReference>
<comment type="caution">
    <text evidence="6">The sequence shown here is derived from an EMBL/GenBank/DDBJ whole genome shotgun (WGS) entry which is preliminary data.</text>
</comment>
<keyword evidence="3" id="KW-1133">Transmembrane helix</keyword>